<evidence type="ECO:0000256" key="10">
    <source>
        <dbReference type="ARBA" id="ARBA00022857"/>
    </source>
</evidence>
<dbReference type="SMART" id="SM01094">
    <property type="entry name" value="CpcD"/>
    <property type="match status" value="1"/>
</dbReference>
<dbReference type="RefSeq" id="WP_137908254.1">
    <property type="nucleotide sequence ID" value="NZ_BJCF01000025.1"/>
</dbReference>
<dbReference type="InterPro" id="IPR035442">
    <property type="entry name" value="FNR_plant_Cyanobacteria"/>
</dbReference>
<feature type="region of interest" description="Disordered" evidence="18">
    <location>
        <begin position="157"/>
        <end position="180"/>
    </location>
</feature>
<feature type="binding site" evidence="16">
    <location>
        <begin position="436"/>
        <end position="437"/>
    </location>
    <ligand>
        <name>NADP(+)</name>
        <dbReference type="ChEBI" id="CHEBI:58349"/>
    </ligand>
</feature>
<dbReference type="PIRSF" id="PIRSF000361">
    <property type="entry name" value="Frd-NADP+_RD"/>
    <property type="match status" value="1"/>
</dbReference>
<dbReference type="InterPro" id="IPR001709">
    <property type="entry name" value="Flavoprot_Pyr_Nucl_cyt_Rdtase"/>
</dbReference>
<dbReference type="EMBL" id="BJCF01000025">
    <property type="protein sequence ID" value="GCL42679.1"/>
    <property type="molecule type" value="Genomic_DNA"/>
</dbReference>
<dbReference type="Proteomes" id="UP000299367">
    <property type="component" value="Unassembled WGS sequence"/>
</dbReference>
<evidence type="ECO:0000256" key="16">
    <source>
        <dbReference type="PIRSR" id="PIRSR000361-1"/>
    </source>
</evidence>
<evidence type="ECO:0000256" key="8">
    <source>
        <dbReference type="ARBA" id="ARBA00022738"/>
    </source>
</evidence>
<dbReference type="CDD" id="cd06208">
    <property type="entry name" value="CYPOR_like_FNR"/>
    <property type="match status" value="1"/>
</dbReference>
<dbReference type="PRINTS" id="PR00371">
    <property type="entry name" value="FPNCR"/>
</dbReference>
<dbReference type="InterPro" id="IPR039261">
    <property type="entry name" value="FNR_nucleotide-bd"/>
</dbReference>
<evidence type="ECO:0000313" key="21">
    <source>
        <dbReference type="EMBL" id="GCL42679.1"/>
    </source>
</evidence>
<evidence type="ECO:0000256" key="7">
    <source>
        <dbReference type="ARBA" id="ARBA00022630"/>
    </source>
</evidence>
<dbReference type="AlphaFoldDB" id="A0A480ACZ7"/>
<dbReference type="InterPro" id="IPR017938">
    <property type="entry name" value="Riboflavin_synthase-like_b-brl"/>
</dbReference>
<evidence type="ECO:0000259" key="20">
    <source>
        <dbReference type="PROSITE" id="PS51441"/>
    </source>
</evidence>
<dbReference type="Pfam" id="PF00175">
    <property type="entry name" value="NAD_binding_1"/>
    <property type="match status" value="1"/>
</dbReference>
<keyword evidence="10 15" id="KW-0521">NADP</keyword>
<reference evidence="22" key="1">
    <citation type="submission" date="2019-02" db="EMBL/GenBank/DDBJ databases">
        <title>Draft genome sequence of Dolichospermum planctonicum NIES-80.</title>
        <authorList>
            <person name="Yamaguchi H."/>
            <person name="Suzuki S."/>
            <person name="Kawachi M."/>
        </authorList>
    </citation>
    <scope>NUCLEOTIDE SEQUENCE [LARGE SCALE GENOMIC DNA]</scope>
    <source>
        <strain evidence="22">NIES-80</strain>
    </source>
</reference>
<evidence type="ECO:0000256" key="17">
    <source>
        <dbReference type="PROSITE-ProRule" id="PRU00771"/>
    </source>
</evidence>
<feature type="domain" description="CpcD-like" evidence="20">
    <location>
        <begin position="17"/>
        <end position="75"/>
    </location>
</feature>
<evidence type="ECO:0000256" key="6">
    <source>
        <dbReference type="ARBA" id="ARBA00022549"/>
    </source>
</evidence>
<evidence type="ECO:0000256" key="11">
    <source>
        <dbReference type="ARBA" id="ARBA00023002"/>
    </source>
</evidence>
<evidence type="ECO:0000259" key="19">
    <source>
        <dbReference type="PROSITE" id="PS51384"/>
    </source>
</evidence>
<evidence type="ECO:0000256" key="15">
    <source>
        <dbReference type="PIRNR" id="PIRNR000361"/>
    </source>
</evidence>
<dbReference type="PIRSF" id="PIRSF501178">
    <property type="entry name" value="FNR-PetH"/>
    <property type="match status" value="1"/>
</dbReference>
<dbReference type="Pfam" id="PF01383">
    <property type="entry name" value="CpcD"/>
    <property type="match status" value="1"/>
</dbReference>
<proteinExistence type="inferred from homology"/>
<sequence length="477" mass="53098">MYNQGAVEGAANIESGSRVFVYEVIGLRQSQETDQTNYQIRESGSVFIRVPYNRMNQEMRRITRLGGKIVSIQPVTALQQVNRQVKLVTDDVAVSTADVAVSITDVAVSTDSETVNDKAELVTAETKVSTEVKAEVNANNEEHGKATPVINPSEAKGFAKSSAKEKKSNTMTQAKAKKDAHADVPVNIYRPNAPFIGKCISNETLVKEGGIGIVQHLKFDISTGDLRYLEGQSIGIIPPGLDKNGKPEKLRLYSIASTRHGDNLDDKTISLCVRQLEYKHPETGETVYGVCSTYLTKIKPGDDVKITGPVGKEMLLPEDPEANIIMLATGTGIAPMRTYLWRMFKDAERKANPEYQFKGFSWLLFGVPTSPNILYKEELEAMQEKYPQNFRLTYAISREQNNPQGGRMYIQDRVAEHADELWQLIKNPKTHTYICGLRGMEDGIDAALSAAAAKEGVSWSDYQKDMKKAHRWHVETY</sequence>
<dbReference type="OrthoDB" id="9789468at2"/>
<comment type="catalytic activity">
    <reaction evidence="14 15">
        <text>2 reduced [2Fe-2S]-[ferredoxin] + NADP(+) + H(+) = 2 oxidized [2Fe-2S]-[ferredoxin] + NADPH</text>
        <dbReference type="Rhea" id="RHEA:20125"/>
        <dbReference type="Rhea" id="RHEA-COMP:10000"/>
        <dbReference type="Rhea" id="RHEA-COMP:10001"/>
        <dbReference type="ChEBI" id="CHEBI:15378"/>
        <dbReference type="ChEBI" id="CHEBI:33737"/>
        <dbReference type="ChEBI" id="CHEBI:33738"/>
        <dbReference type="ChEBI" id="CHEBI:57783"/>
        <dbReference type="ChEBI" id="CHEBI:58349"/>
        <dbReference type="EC" id="1.18.1.2"/>
    </reaction>
</comment>
<accession>A0A480ACZ7</accession>
<keyword evidence="11 15" id="KW-0560">Oxidoreductase</keyword>
<keyword evidence="6" id="KW-0042">Antenna complex</keyword>
<dbReference type="Gene3D" id="2.40.30.10">
    <property type="entry name" value="Translation factors"/>
    <property type="match status" value="1"/>
</dbReference>
<evidence type="ECO:0000313" key="22">
    <source>
        <dbReference type="Proteomes" id="UP000299367"/>
    </source>
</evidence>
<dbReference type="PANTHER" id="PTHR43314">
    <property type="match status" value="1"/>
</dbReference>
<feature type="binding site" evidence="16">
    <location>
        <begin position="397"/>
        <end position="398"/>
    </location>
    <ligand>
        <name>NADP(+)</name>
        <dbReference type="ChEBI" id="CHEBI:58349"/>
    </ligand>
</feature>
<dbReference type="NCBIfam" id="NF045929">
    <property type="entry name" value="FNRPetHCyano"/>
    <property type="match status" value="1"/>
</dbReference>
<dbReference type="Gene3D" id="3.40.50.80">
    <property type="entry name" value="Nucleotide-binding domain of ferredoxin-NADP reductase (FNR) module"/>
    <property type="match status" value="1"/>
</dbReference>
<name>A0A480ACZ7_9CYAN</name>
<comment type="cofactor">
    <cofactor evidence="1">
        <name>FAD</name>
        <dbReference type="ChEBI" id="CHEBI:57692"/>
    </cofactor>
</comment>
<evidence type="ECO:0000256" key="18">
    <source>
        <dbReference type="SAM" id="MobiDB-lite"/>
    </source>
</evidence>
<dbReference type="FunFam" id="3.40.50.80:FF:000008">
    <property type="entry name" value="Ferredoxin--NADP reductase, chloroplastic"/>
    <property type="match status" value="1"/>
</dbReference>
<keyword evidence="13" id="KW-0472">Membrane</keyword>
<feature type="binding site" evidence="16">
    <location>
        <position position="475"/>
    </location>
    <ligand>
        <name>NADP(+)</name>
        <dbReference type="ChEBI" id="CHEBI:58349"/>
    </ligand>
</feature>
<evidence type="ECO:0000256" key="9">
    <source>
        <dbReference type="ARBA" id="ARBA00022827"/>
    </source>
</evidence>
<evidence type="ECO:0000256" key="14">
    <source>
        <dbReference type="ARBA" id="ARBA00047776"/>
    </source>
</evidence>
<organism evidence="21 22">
    <name type="scientific">Dolichospermum planctonicum</name>
    <dbReference type="NCBI Taxonomy" id="136072"/>
    <lineage>
        <taxon>Bacteria</taxon>
        <taxon>Bacillati</taxon>
        <taxon>Cyanobacteriota</taxon>
        <taxon>Cyanophyceae</taxon>
        <taxon>Nostocales</taxon>
        <taxon>Aphanizomenonaceae</taxon>
        <taxon>Dolichospermum</taxon>
    </lineage>
</organism>
<feature type="domain" description="FAD-binding FR-type" evidence="19">
    <location>
        <begin position="192"/>
        <end position="316"/>
    </location>
</feature>
<dbReference type="InterPro" id="IPR001433">
    <property type="entry name" value="OxRdtase_FAD/NAD-bd"/>
</dbReference>
<evidence type="ECO:0000256" key="13">
    <source>
        <dbReference type="ARBA" id="ARBA00023136"/>
    </source>
</evidence>
<dbReference type="EC" id="1.18.1.2" evidence="4 15"/>
<dbReference type="PROSITE" id="PS51384">
    <property type="entry name" value="FAD_FR"/>
    <property type="match status" value="1"/>
</dbReference>
<dbReference type="SUPFAM" id="SSF52343">
    <property type="entry name" value="Ferredoxin reductase-like, C-terminal NADP-linked domain"/>
    <property type="match status" value="1"/>
</dbReference>
<evidence type="ECO:0000256" key="3">
    <source>
        <dbReference type="ARBA" id="ARBA00008312"/>
    </source>
</evidence>
<feature type="binding site" evidence="16">
    <location>
        <position position="331"/>
    </location>
    <ligand>
        <name>NADP(+)</name>
        <dbReference type="ChEBI" id="CHEBI:58349"/>
    </ligand>
</feature>
<dbReference type="InterPro" id="IPR008213">
    <property type="entry name" value="CpcD-like_dom"/>
</dbReference>
<dbReference type="GO" id="GO:0030089">
    <property type="term" value="C:phycobilisome"/>
    <property type="evidence" value="ECO:0007669"/>
    <property type="project" value="UniProtKB-UniRule"/>
</dbReference>
<protein>
    <recommendedName>
        <fullName evidence="5 15">Ferredoxin--NADP reductase</fullName>
        <shortName evidence="15">FNR</shortName>
        <ecNumber evidence="4 15">1.18.1.2</ecNumber>
    </recommendedName>
</protein>
<keyword evidence="8 17" id="KW-0605">Phycobilisome</keyword>
<evidence type="ECO:0000256" key="1">
    <source>
        <dbReference type="ARBA" id="ARBA00001974"/>
    </source>
</evidence>
<feature type="binding site" evidence="16">
    <location>
        <position position="274"/>
    </location>
    <ligand>
        <name>NADP(+)</name>
        <dbReference type="ChEBI" id="CHEBI:58349"/>
    </ligand>
</feature>
<dbReference type="GO" id="GO:0004324">
    <property type="term" value="F:ferredoxin-NADP+ reductase activity"/>
    <property type="evidence" value="ECO:0007669"/>
    <property type="project" value="UniProtKB-EC"/>
</dbReference>
<feature type="binding site" evidence="16">
    <location>
        <position position="254"/>
    </location>
    <ligand>
        <name>NADP(+)</name>
        <dbReference type="ChEBI" id="CHEBI:58349"/>
    </ligand>
</feature>
<comment type="caution">
    <text evidence="21">The sequence shown here is derived from an EMBL/GenBank/DDBJ whole genome shotgun (WGS) entry which is preliminary data.</text>
</comment>
<dbReference type="PROSITE" id="PS51441">
    <property type="entry name" value="CPCD_LIKE"/>
    <property type="match status" value="1"/>
</dbReference>
<evidence type="ECO:0000256" key="5">
    <source>
        <dbReference type="ARBA" id="ARBA00013903"/>
    </source>
</evidence>
<keyword evidence="9 15" id="KW-0274">FAD</keyword>
<comment type="subcellular location">
    <subcellularLocation>
        <location evidence="2">Cellular thylakoid membrane</location>
        <topology evidence="2">Peripheral membrane protein</topology>
        <orientation evidence="2">Cytoplasmic side</orientation>
    </subcellularLocation>
</comment>
<dbReference type="InterPro" id="IPR015701">
    <property type="entry name" value="FNR"/>
</dbReference>
<gene>
    <name evidence="21" type="ORF">NIES80_23860</name>
</gene>
<evidence type="ECO:0000256" key="12">
    <source>
        <dbReference type="ARBA" id="ARBA00023078"/>
    </source>
</evidence>
<dbReference type="SUPFAM" id="SSF63380">
    <property type="entry name" value="Riboflavin synthase domain-like"/>
    <property type="match status" value="1"/>
</dbReference>
<dbReference type="GO" id="GO:0031676">
    <property type="term" value="C:plasma membrane-derived thylakoid membrane"/>
    <property type="evidence" value="ECO:0007669"/>
    <property type="project" value="UniProtKB-SubCell"/>
</dbReference>
<keyword evidence="12" id="KW-0793">Thylakoid</keyword>
<dbReference type="InterPro" id="IPR017927">
    <property type="entry name" value="FAD-bd_FR_type"/>
</dbReference>
<keyword evidence="7 15" id="KW-0285">Flavoprotein</keyword>
<comment type="similarity">
    <text evidence="3 15">Belongs to the ferredoxin--NADP reductase type 1 family.</text>
</comment>
<evidence type="ECO:0000256" key="4">
    <source>
        <dbReference type="ARBA" id="ARBA00013223"/>
    </source>
</evidence>
<feature type="binding site" evidence="16">
    <location>
        <begin position="367"/>
        <end position="368"/>
    </location>
    <ligand>
        <name>NADP(+)</name>
        <dbReference type="ChEBI" id="CHEBI:58349"/>
    </ligand>
</feature>
<evidence type="ECO:0000256" key="2">
    <source>
        <dbReference type="ARBA" id="ARBA00004445"/>
    </source>
</evidence>